<dbReference type="SUPFAM" id="SSF53383">
    <property type="entry name" value="PLP-dependent transferases"/>
    <property type="match status" value="1"/>
</dbReference>
<comment type="caution">
    <text evidence="6">The sequence shown here is derived from an EMBL/GenBank/DDBJ whole genome shotgun (WGS) entry which is preliminary data.</text>
</comment>
<dbReference type="RefSeq" id="WP_130493688.1">
    <property type="nucleotide sequence ID" value="NZ_SGXD01000003.1"/>
</dbReference>
<dbReference type="GO" id="GO:0016829">
    <property type="term" value="F:lyase activity"/>
    <property type="evidence" value="ECO:0007669"/>
    <property type="project" value="UniProtKB-KW"/>
</dbReference>
<proteinExistence type="inferred from homology"/>
<reference evidence="6 7" key="1">
    <citation type="submission" date="2019-02" db="EMBL/GenBank/DDBJ databases">
        <title>Genomic Encyclopedia of Type Strains, Phase IV (KMG-IV): sequencing the most valuable type-strain genomes for metagenomic binning, comparative biology and taxonomic classification.</title>
        <authorList>
            <person name="Goeker M."/>
        </authorList>
    </citation>
    <scope>NUCLEOTIDE SEQUENCE [LARGE SCALE GENOMIC DNA]</scope>
    <source>
        <strain evidence="6 7">DSM 45622</strain>
    </source>
</reference>
<comment type="similarity">
    <text evidence="3">Belongs to the class-V pyridoxal-phosphate-dependent aminotransferase family.</text>
</comment>
<dbReference type="Pfam" id="PF00266">
    <property type="entry name" value="Aminotran_5"/>
    <property type="match status" value="2"/>
</dbReference>
<feature type="domain" description="Aminotransferase class V" evidence="5">
    <location>
        <begin position="21"/>
        <end position="230"/>
    </location>
</feature>
<evidence type="ECO:0000313" key="7">
    <source>
        <dbReference type="Proteomes" id="UP000293638"/>
    </source>
</evidence>
<gene>
    <name evidence="6" type="ORF">EV189_3019</name>
</gene>
<dbReference type="AlphaFoldDB" id="A0A4V2F4H1"/>
<dbReference type="OrthoDB" id="9808002at2"/>
<protein>
    <submittedName>
        <fullName evidence="6">Selenocysteine lyase/cysteine desulfurase</fullName>
    </submittedName>
</protein>
<keyword evidence="6" id="KW-0456">Lyase</keyword>
<evidence type="ECO:0000256" key="3">
    <source>
        <dbReference type="RuleBase" id="RU004075"/>
    </source>
</evidence>
<dbReference type="Gene3D" id="3.40.640.10">
    <property type="entry name" value="Type I PLP-dependent aspartate aminotransferase-like (Major domain)"/>
    <property type="match status" value="1"/>
</dbReference>
<dbReference type="Gene3D" id="3.90.1150.10">
    <property type="entry name" value="Aspartate Aminotransferase, domain 1"/>
    <property type="match status" value="2"/>
</dbReference>
<dbReference type="InterPro" id="IPR020578">
    <property type="entry name" value="Aminotrans_V_PyrdxlP_BS"/>
</dbReference>
<evidence type="ECO:0000256" key="2">
    <source>
        <dbReference type="ARBA" id="ARBA00022898"/>
    </source>
</evidence>
<organism evidence="6 7">
    <name type="scientific">Motilibacter rhizosphaerae</name>
    <dbReference type="NCBI Taxonomy" id="598652"/>
    <lineage>
        <taxon>Bacteria</taxon>
        <taxon>Bacillati</taxon>
        <taxon>Actinomycetota</taxon>
        <taxon>Actinomycetes</taxon>
        <taxon>Motilibacterales</taxon>
        <taxon>Motilibacteraceae</taxon>
        <taxon>Motilibacter</taxon>
    </lineage>
</organism>
<accession>A0A4V2F4H1</accession>
<name>A0A4V2F4H1_9ACTN</name>
<evidence type="ECO:0000313" key="6">
    <source>
        <dbReference type="EMBL" id="RZS87587.1"/>
    </source>
</evidence>
<feature type="domain" description="Aminotransferase class V" evidence="5">
    <location>
        <begin position="249"/>
        <end position="360"/>
    </location>
</feature>
<dbReference type="PANTHER" id="PTHR43586">
    <property type="entry name" value="CYSTEINE DESULFURASE"/>
    <property type="match status" value="1"/>
</dbReference>
<dbReference type="PROSITE" id="PS00595">
    <property type="entry name" value="AA_TRANSFER_CLASS_5"/>
    <property type="match status" value="1"/>
</dbReference>
<evidence type="ECO:0000259" key="5">
    <source>
        <dbReference type="Pfam" id="PF00266"/>
    </source>
</evidence>
<dbReference type="InterPro" id="IPR000192">
    <property type="entry name" value="Aminotrans_V_dom"/>
</dbReference>
<sequence>MPLDVAALRAETPGCATVTHLNNAGASLAPQPVLDAVVGHLHREATIGGYEAAEEAADRLAGTYASVAALLGATADEVALTDSCTRGYQLALGALDVRPGARVLTARSEYPDGLDALRALCARTGARLEVVEDDATGAVDLEALERSLDTDVALVALTWVPTSGGLVNPAAEVGRLTREAGAAYVVDACQAVGQLPVDVRELGCDALVGTGRKWLRAPRGTGFLFVRRDSSGSQARDAELWERSAALQLGLAAAADYALALDVRETWARVAALGEQLRIRLTELPGVQVHDKGEVRGGIVTFSVTGLAAGEVRLRLREDGINTSVVHSATSELDLQHRGLPDLVRASVHYYNDVDELDRLVAAVAQCAN</sequence>
<dbReference type="EMBL" id="SGXD01000003">
    <property type="protein sequence ID" value="RZS87587.1"/>
    <property type="molecule type" value="Genomic_DNA"/>
</dbReference>
<evidence type="ECO:0000256" key="4">
    <source>
        <dbReference type="RuleBase" id="RU004504"/>
    </source>
</evidence>
<evidence type="ECO:0000256" key="1">
    <source>
        <dbReference type="ARBA" id="ARBA00001933"/>
    </source>
</evidence>
<dbReference type="PANTHER" id="PTHR43586:SF24">
    <property type="entry name" value="BLR4730 PROTEIN"/>
    <property type="match status" value="1"/>
</dbReference>
<keyword evidence="7" id="KW-1185">Reference proteome</keyword>
<dbReference type="InterPro" id="IPR015424">
    <property type="entry name" value="PyrdxlP-dep_Trfase"/>
</dbReference>
<dbReference type="InterPro" id="IPR015421">
    <property type="entry name" value="PyrdxlP-dep_Trfase_major"/>
</dbReference>
<keyword evidence="2" id="KW-0663">Pyridoxal phosphate</keyword>
<comment type="cofactor">
    <cofactor evidence="1 4">
        <name>pyridoxal 5'-phosphate</name>
        <dbReference type="ChEBI" id="CHEBI:597326"/>
    </cofactor>
</comment>
<dbReference type="Proteomes" id="UP000293638">
    <property type="component" value="Unassembled WGS sequence"/>
</dbReference>
<dbReference type="InterPro" id="IPR015422">
    <property type="entry name" value="PyrdxlP-dep_Trfase_small"/>
</dbReference>